<evidence type="ECO:0000256" key="24">
    <source>
        <dbReference type="ARBA" id="ARBA00034105"/>
    </source>
</evidence>
<gene>
    <name evidence="33" type="primary">GPHN</name>
</gene>
<comment type="similarity">
    <text evidence="30">Belongs to the MoeA family.</text>
</comment>
<evidence type="ECO:0000256" key="30">
    <source>
        <dbReference type="RuleBase" id="RU365090"/>
    </source>
</evidence>
<dbReference type="GO" id="GO:0046872">
    <property type="term" value="F:metal ion binding"/>
    <property type="evidence" value="ECO:0007669"/>
    <property type="project" value="UniProtKB-UniRule"/>
</dbReference>
<dbReference type="GO" id="GO:0007529">
    <property type="term" value="P:establishment of synaptic specificity at neuromuscular junction"/>
    <property type="evidence" value="ECO:0007669"/>
    <property type="project" value="TreeGrafter"/>
</dbReference>
<dbReference type="EMBL" id="LWLT01000010">
    <property type="status" value="NOT_ANNOTATED_CDS"/>
    <property type="molecule type" value="Genomic_DNA"/>
</dbReference>
<dbReference type="FunFam" id="2.40.340.10:FF:000001">
    <property type="entry name" value="Molybdopterin molybdenumtransferase"/>
    <property type="match status" value="1"/>
</dbReference>
<dbReference type="InterPro" id="IPR036688">
    <property type="entry name" value="MoeA_C_domain_IV_sf"/>
</dbReference>
<evidence type="ECO:0000259" key="32">
    <source>
        <dbReference type="SMART" id="SM00852"/>
    </source>
</evidence>
<evidence type="ECO:0000256" key="23">
    <source>
        <dbReference type="ARBA" id="ARBA00023288"/>
    </source>
</evidence>
<comment type="cofactor">
    <cofactor evidence="1 30">
        <name>Mg(2+)</name>
        <dbReference type="ChEBI" id="CHEBI:18420"/>
    </cofactor>
</comment>
<dbReference type="GO" id="GO:0014069">
    <property type="term" value="C:postsynaptic density"/>
    <property type="evidence" value="ECO:0007669"/>
    <property type="project" value="UniProtKB-SubCell"/>
</dbReference>
<dbReference type="EC" id="2.7.7.75" evidence="30"/>
<dbReference type="GO" id="GO:0097112">
    <property type="term" value="P:gamma-aminobutyric acid receptor clustering"/>
    <property type="evidence" value="ECO:0007669"/>
    <property type="project" value="TreeGrafter"/>
</dbReference>
<dbReference type="GeneTree" id="ENSGT00390000016577"/>
<dbReference type="Bgee" id="ENSCHIG00000023867">
    <property type="expression patterns" value="Expressed in adult mammalian kidney and 17 other cell types or tissues"/>
</dbReference>
<evidence type="ECO:0000256" key="10">
    <source>
        <dbReference type="ARBA" id="ARBA00022505"/>
    </source>
</evidence>
<dbReference type="Pfam" id="PF03453">
    <property type="entry name" value="MoeA_N"/>
    <property type="match status" value="1"/>
</dbReference>
<dbReference type="PANTHER" id="PTHR10192:SF5">
    <property type="entry name" value="GEPHYRIN"/>
    <property type="match status" value="1"/>
</dbReference>
<dbReference type="InterPro" id="IPR001453">
    <property type="entry name" value="MoaB/Mog_dom"/>
</dbReference>
<name>A0A452FWC5_CAPHI</name>
<evidence type="ECO:0000256" key="27">
    <source>
        <dbReference type="ARBA" id="ARBA00055539"/>
    </source>
</evidence>
<feature type="compositionally biased region" description="Polar residues" evidence="31">
    <location>
        <begin position="261"/>
        <end position="286"/>
    </location>
</feature>
<dbReference type="Gene3D" id="3.40.980.10">
    <property type="entry name" value="MoaB/Mog-like domain"/>
    <property type="match status" value="2"/>
</dbReference>
<comment type="similarity">
    <text evidence="7">In the C-terminal section; belongs to the MoeA family.</text>
</comment>
<evidence type="ECO:0000313" key="33">
    <source>
        <dbReference type="Ensembl" id="ENSCHIP00000028423.1"/>
    </source>
</evidence>
<comment type="subcellular location">
    <subcellularLocation>
        <location evidence="3">Cell projection</location>
        <location evidence="3">Dendrite</location>
    </subcellularLocation>
    <subcellularLocation>
        <location evidence="2">Cytoplasm</location>
        <location evidence="2">Cytoskeleton</location>
    </subcellularLocation>
    <subcellularLocation>
        <location evidence="4">Cytoplasm</location>
        <location evidence="4">Cytosol</location>
    </subcellularLocation>
    <subcellularLocation>
        <location evidence="29">Postsynaptic cell membrane</location>
        <topology evidence="29">Lipid-anchor</topology>
        <orientation evidence="29">Cytoplasmic side</orientation>
    </subcellularLocation>
    <subcellularLocation>
        <location evidence="24">Postsynaptic density</location>
    </subcellularLocation>
</comment>
<dbReference type="InterPro" id="IPR008284">
    <property type="entry name" value="MoCF_biosynth_CS"/>
</dbReference>
<dbReference type="FunFam" id="3.90.105.10:FF:000004">
    <property type="entry name" value="Molybdopterin molybdenumtransferase"/>
    <property type="match status" value="1"/>
</dbReference>
<evidence type="ECO:0000256" key="2">
    <source>
        <dbReference type="ARBA" id="ARBA00004245"/>
    </source>
</evidence>
<evidence type="ECO:0000256" key="9">
    <source>
        <dbReference type="ARBA" id="ARBA00022490"/>
    </source>
</evidence>
<dbReference type="CDD" id="cd00887">
    <property type="entry name" value="MoeA"/>
    <property type="match status" value="1"/>
</dbReference>
<keyword evidence="10 30" id="KW-0500">Molybdenum</keyword>
<feature type="domain" description="MoaB/Mog" evidence="32">
    <location>
        <begin position="18"/>
        <end position="165"/>
    </location>
</feature>
<keyword evidence="11 30" id="KW-0808">Transferase</keyword>
<dbReference type="InterPro" id="IPR036425">
    <property type="entry name" value="MoaB/Mog-like_dom_sf"/>
</dbReference>
<evidence type="ECO:0000256" key="28">
    <source>
        <dbReference type="ARBA" id="ARBA00059974"/>
    </source>
</evidence>
<reference evidence="33 34" key="1">
    <citation type="submission" date="2016-04" db="EMBL/GenBank/DDBJ databases">
        <title>Polished mammalian reference genomes with single-molecule sequencing and chromosome conformation capture applied to the Capra hircus genome.</title>
        <authorList>
            <person name="Bickhart D.M."/>
            <person name="Koren S."/>
            <person name="Rosen B."/>
            <person name="Hastie A."/>
            <person name="Liachko I."/>
            <person name="Sullivan S.T."/>
            <person name="Burton J."/>
            <person name="Sayre B.L."/>
            <person name="Huson H.J."/>
            <person name="Lee J."/>
            <person name="Lam E."/>
            <person name="Kelley C.M."/>
            <person name="Hutchison J.L."/>
            <person name="Zhou Y."/>
            <person name="Sun J."/>
            <person name="Crisa A."/>
            <person name="Schwartz J.C."/>
            <person name="Hammond J.A."/>
            <person name="Schroeder S.G."/>
            <person name="Liu G.E."/>
            <person name="Dunham M."/>
            <person name="Shendure J."/>
            <person name="Sonstegard T.S."/>
            <person name="Phillippy A.M."/>
            <person name="Van Tassell C.P."/>
            <person name="Smith T.P."/>
        </authorList>
    </citation>
    <scope>NUCLEOTIDE SEQUENCE [LARGE SCALE GENOMIC DNA]</scope>
</reference>
<dbReference type="NCBIfam" id="TIGR00177">
    <property type="entry name" value="molyb_syn"/>
    <property type="match status" value="2"/>
</dbReference>
<evidence type="ECO:0000256" key="31">
    <source>
        <dbReference type="SAM" id="MobiDB-lite"/>
    </source>
</evidence>
<evidence type="ECO:0000256" key="5">
    <source>
        <dbReference type="ARBA" id="ARBA00005046"/>
    </source>
</evidence>
<evidence type="ECO:0000256" key="20">
    <source>
        <dbReference type="ARBA" id="ARBA00023257"/>
    </source>
</evidence>
<dbReference type="SUPFAM" id="SSF63867">
    <property type="entry name" value="MoeA C-terminal domain-like"/>
    <property type="match status" value="1"/>
</dbReference>
<evidence type="ECO:0000256" key="11">
    <source>
        <dbReference type="ARBA" id="ARBA00022679"/>
    </source>
</evidence>
<dbReference type="Gene3D" id="2.170.190.11">
    <property type="entry name" value="Molybdopterin biosynthesis moea protein, domain 3"/>
    <property type="match status" value="1"/>
</dbReference>
<dbReference type="FunFam" id="3.40.980.10:FF:000001">
    <property type="entry name" value="Molybdopterin molybdenumtransferase"/>
    <property type="match status" value="1"/>
</dbReference>
<evidence type="ECO:0000256" key="3">
    <source>
        <dbReference type="ARBA" id="ARBA00004279"/>
    </source>
</evidence>
<dbReference type="GO" id="GO:0061599">
    <property type="term" value="F:molybdopterin molybdotransferase activity"/>
    <property type="evidence" value="ECO:0007669"/>
    <property type="project" value="UniProtKB-UniRule"/>
</dbReference>
<comment type="catalytic activity">
    <reaction evidence="26">
        <text>molybdopterin + ATP + H(+) = adenylyl-molybdopterin + diphosphate</text>
        <dbReference type="Rhea" id="RHEA:31331"/>
        <dbReference type="ChEBI" id="CHEBI:15378"/>
        <dbReference type="ChEBI" id="CHEBI:30616"/>
        <dbReference type="ChEBI" id="CHEBI:33019"/>
        <dbReference type="ChEBI" id="CHEBI:58698"/>
        <dbReference type="ChEBI" id="CHEBI:62727"/>
        <dbReference type="EC" id="2.7.7.75"/>
    </reaction>
    <physiologicalReaction direction="left-to-right" evidence="26">
        <dbReference type="Rhea" id="RHEA:31332"/>
    </physiologicalReaction>
</comment>
<evidence type="ECO:0000256" key="26">
    <source>
        <dbReference type="ARBA" id="ARBA00051501"/>
    </source>
</evidence>
<dbReference type="Proteomes" id="UP000291000">
    <property type="component" value="Chromosome 10"/>
</dbReference>
<evidence type="ECO:0000256" key="22">
    <source>
        <dbReference type="ARBA" id="ARBA00023273"/>
    </source>
</evidence>
<comment type="function">
    <text evidence="28">Microtubule-associated protein involved in membrane protein-cytoskeleton interactions. It is thought to anchor the inhibitory glycine receptor (GLYR) to subsynaptic microtubules. Acts as a major instructive molecule at inhibitory synapses, where it also clusters GABA type A receptors.</text>
</comment>
<dbReference type="InterPro" id="IPR038987">
    <property type="entry name" value="MoeA-like"/>
</dbReference>
<feature type="compositionally biased region" description="Pro residues" evidence="31">
    <location>
        <begin position="187"/>
        <end position="199"/>
    </location>
</feature>
<dbReference type="GO" id="GO:0099634">
    <property type="term" value="C:postsynaptic specialization membrane"/>
    <property type="evidence" value="ECO:0007669"/>
    <property type="project" value="GOC"/>
</dbReference>
<keyword evidence="18 30" id="KW-0501">Molybdenum cofactor biosynthesis</keyword>
<dbReference type="GO" id="GO:0061598">
    <property type="term" value="F:molybdopterin adenylyltransferase activity"/>
    <property type="evidence" value="ECO:0007669"/>
    <property type="project" value="UniProtKB-UniRule"/>
</dbReference>
<dbReference type="GO" id="GO:0005829">
    <property type="term" value="C:cytosol"/>
    <property type="evidence" value="ECO:0007669"/>
    <property type="project" value="UniProtKB-SubCell"/>
</dbReference>
<keyword evidence="34" id="KW-1185">Reference proteome</keyword>
<dbReference type="UniPathway" id="UPA00344"/>
<dbReference type="InterPro" id="IPR036135">
    <property type="entry name" value="MoeA_linker/N_sf"/>
</dbReference>
<dbReference type="Pfam" id="PF00994">
    <property type="entry name" value="MoCF_biosynth"/>
    <property type="match status" value="2"/>
</dbReference>
<comment type="catalytic activity">
    <reaction evidence="25">
        <text>adenylyl-molybdopterin + molybdate = Mo-molybdopterin + AMP + H(+)</text>
        <dbReference type="Rhea" id="RHEA:35047"/>
        <dbReference type="ChEBI" id="CHEBI:15378"/>
        <dbReference type="ChEBI" id="CHEBI:36264"/>
        <dbReference type="ChEBI" id="CHEBI:62727"/>
        <dbReference type="ChEBI" id="CHEBI:71302"/>
        <dbReference type="ChEBI" id="CHEBI:456215"/>
        <dbReference type="EC" id="2.10.1.1"/>
    </reaction>
    <physiologicalReaction direction="left-to-right" evidence="25">
        <dbReference type="Rhea" id="RHEA:35048"/>
    </physiologicalReaction>
</comment>
<evidence type="ECO:0000256" key="16">
    <source>
        <dbReference type="ARBA" id="ARBA00023018"/>
    </source>
</evidence>
<dbReference type="GO" id="GO:0030425">
    <property type="term" value="C:dendrite"/>
    <property type="evidence" value="ECO:0007669"/>
    <property type="project" value="UniProtKB-SubCell"/>
</dbReference>
<dbReference type="InterPro" id="IPR005111">
    <property type="entry name" value="MoeA_C_domain_IV"/>
</dbReference>
<feature type="region of interest" description="Disordered" evidence="31">
    <location>
        <begin position="260"/>
        <end position="302"/>
    </location>
</feature>
<evidence type="ECO:0000256" key="25">
    <source>
        <dbReference type="ARBA" id="ARBA00050229"/>
    </source>
</evidence>
<dbReference type="SMART" id="SM00852">
    <property type="entry name" value="MoCF_biosynth"/>
    <property type="match status" value="2"/>
</dbReference>
<keyword evidence="22" id="KW-0966">Cell projection</keyword>
<keyword evidence="19" id="KW-0206">Cytoskeleton</keyword>
<comment type="similarity">
    <text evidence="6">In the N-terminal section; belongs to the MoaB/Mog family.</text>
</comment>
<dbReference type="GO" id="GO:0005856">
    <property type="term" value="C:cytoskeleton"/>
    <property type="evidence" value="ECO:0007669"/>
    <property type="project" value="UniProtKB-SubCell"/>
</dbReference>
<dbReference type="FunFam" id="3.40.980.10:FF:000002">
    <property type="entry name" value="Molybdopterin molybdenumtransferase"/>
    <property type="match status" value="1"/>
</dbReference>
<sequence length="776" mass="84439">MATEGMILTNHDHQIRVGVLTVSDSCFRNLAEDRSGINLKDLVQDPSLLGGTISAYKIVPDEIEEIKETLIDWCDEKELNLILTTGGTGFAPRDVTPEATKEVIEREAPGMALAMLMGSLNVTPLGMLSRPVCGIRGKTLIINLPGSKKGSQECFQFILPALPHAIDLLRDAIVKVKEVHDELEDLPSPPPPLSPPPTTSPHKQTEDKGVQCEEEEEEKKDSGVASTEDSSSSHITAAAIAAKIPDSIISRGVQVLPRDTASLSTTPSESPRAQATSRLSTASCPTPKQIRRPDESKGVSSRVGSLKLHSRLEGLKDELWRNRGYDLRVQSRCSSKENILRASHSAVDITKVARRHRMSPFPLTSMDKAFITVLEMTPVLGTEIINYRDGMGRVLAQDVYAKDNLPPFPASVKDGYAVRAADGPGDRFIIGESQAGEQPTQTVMPGQVMRVTTGAPIPCGADAVVQVEDTELIRESDDGTEELEVRILVQARPGQDIRPIGHDIKRGECVLAKGTHMGPSEIGLLATVGVTEVEVNKFPVVAVMSTGNELLNPEDDLLPGKIRDSNRSTLLATIQEHGYPTINLGIVGDNPDDLLNALNEGISRADVIITSGGVSMGEKDYLKQVLDIDLHAQIHFGRVFMKPGLPTTFATLDIDGVRKIIFALPGNPVSAVVTCNLFVVPALRKMQGILDPRPTIIKARLSCDVKLDPRPEYHRCILTWHHQEPLPWAQSTGNQMSSRLMSMRSANGLLMLPPKTEQYVELHKGEVVDVMVIGRL</sequence>
<dbReference type="GO" id="GO:0072579">
    <property type="term" value="P:glycine receptor clustering"/>
    <property type="evidence" value="ECO:0007669"/>
    <property type="project" value="TreeGrafter"/>
</dbReference>
<evidence type="ECO:0000256" key="18">
    <source>
        <dbReference type="ARBA" id="ARBA00023150"/>
    </source>
</evidence>
<keyword evidence="20" id="KW-0628">Postsynaptic cell membrane</keyword>
<comment type="pathway">
    <text evidence="5 30">Cofactor biosynthesis; molybdopterin biosynthesis.</text>
</comment>
<evidence type="ECO:0000256" key="14">
    <source>
        <dbReference type="ARBA" id="ARBA00022840"/>
    </source>
</evidence>
<dbReference type="NCBIfam" id="NF045515">
    <property type="entry name" value="Glp_gephyrin"/>
    <property type="match status" value="1"/>
</dbReference>
<keyword evidence="14" id="KW-0067">ATP-binding</keyword>
<keyword evidence="15 30" id="KW-0460">Magnesium</keyword>
<dbReference type="Pfam" id="PF03454">
    <property type="entry name" value="MoeA_C"/>
    <property type="match status" value="1"/>
</dbReference>
<dbReference type="EC" id="2.10.1.1" evidence="30"/>
<evidence type="ECO:0000256" key="8">
    <source>
        <dbReference type="ARBA" id="ARBA00022475"/>
    </source>
</evidence>
<evidence type="ECO:0000256" key="1">
    <source>
        <dbReference type="ARBA" id="ARBA00001946"/>
    </source>
</evidence>
<evidence type="ECO:0000256" key="15">
    <source>
        <dbReference type="ARBA" id="ARBA00022842"/>
    </source>
</evidence>
<reference evidence="33" key="3">
    <citation type="submission" date="2025-09" db="UniProtKB">
        <authorList>
            <consortium name="Ensembl"/>
        </authorList>
    </citation>
    <scope>IDENTIFICATION</scope>
</reference>
<dbReference type="CDD" id="cd00886">
    <property type="entry name" value="MogA_MoaB"/>
    <property type="match status" value="1"/>
</dbReference>
<evidence type="ECO:0000256" key="19">
    <source>
        <dbReference type="ARBA" id="ARBA00023212"/>
    </source>
</evidence>
<feature type="domain" description="MoaB/Mog" evidence="32">
    <location>
        <begin position="542"/>
        <end position="685"/>
    </location>
</feature>
<evidence type="ECO:0000256" key="21">
    <source>
        <dbReference type="ARBA" id="ARBA00023268"/>
    </source>
</evidence>
<dbReference type="InterPro" id="IPR005110">
    <property type="entry name" value="MoeA_linker/N"/>
</dbReference>
<keyword evidence="17" id="KW-0472">Membrane</keyword>
<keyword evidence="8" id="KW-1003">Cell membrane</keyword>
<keyword evidence="13" id="KW-0547">Nucleotide-binding</keyword>
<evidence type="ECO:0000256" key="4">
    <source>
        <dbReference type="ARBA" id="ARBA00004514"/>
    </source>
</evidence>
<evidence type="ECO:0000256" key="6">
    <source>
        <dbReference type="ARBA" id="ARBA00007589"/>
    </source>
</evidence>
<dbReference type="AlphaFoldDB" id="A0A452FWC5"/>
<feature type="region of interest" description="Disordered" evidence="31">
    <location>
        <begin position="181"/>
        <end position="232"/>
    </location>
</feature>
<evidence type="ECO:0000256" key="17">
    <source>
        <dbReference type="ARBA" id="ARBA00023136"/>
    </source>
</evidence>
<evidence type="ECO:0000256" key="13">
    <source>
        <dbReference type="ARBA" id="ARBA00022741"/>
    </source>
</evidence>
<dbReference type="SUPFAM" id="SSF53218">
    <property type="entry name" value="Molybdenum cofactor biosynthesis proteins"/>
    <property type="match status" value="2"/>
</dbReference>
<keyword evidence="12 30" id="KW-0479">Metal-binding</keyword>
<dbReference type="Ensembl" id="ENSCHIT00000036293.1">
    <property type="protein sequence ID" value="ENSCHIP00000028423.1"/>
    <property type="gene ID" value="ENSCHIG00000023867.1"/>
</dbReference>
<dbReference type="SUPFAM" id="SSF63882">
    <property type="entry name" value="MoeA N-terminal region -like"/>
    <property type="match status" value="1"/>
</dbReference>
<comment type="function">
    <text evidence="27">Also has a catalytic activity and catalyzes two steps in the biosynthesis of the molybdenum cofactor. In the first step, molybdopterin is adenylated. Subsequently, molybdate is inserted into adenylated molybdopterin and AMP is released.</text>
</comment>
<organism evidence="33 34">
    <name type="scientific">Capra hircus</name>
    <name type="common">Goat</name>
    <dbReference type="NCBI Taxonomy" id="9925"/>
    <lineage>
        <taxon>Eukaryota</taxon>
        <taxon>Metazoa</taxon>
        <taxon>Chordata</taxon>
        <taxon>Craniata</taxon>
        <taxon>Vertebrata</taxon>
        <taxon>Euteleostomi</taxon>
        <taxon>Mammalia</taxon>
        <taxon>Eutheria</taxon>
        <taxon>Laurasiatheria</taxon>
        <taxon>Artiodactyla</taxon>
        <taxon>Ruminantia</taxon>
        <taxon>Pecora</taxon>
        <taxon>Bovidae</taxon>
        <taxon>Caprinae</taxon>
        <taxon>Capra</taxon>
    </lineage>
</organism>
<proteinExistence type="inferred from homology"/>
<keyword evidence="21" id="KW-0511">Multifunctional enzyme</keyword>
<dbReference type="FunFam" id="2.170.190.11:FF:000001">
    <property type="entry name" value="Molybdopterin molybdenumtransferase"/>
    <property type="match status" value="1"/>
</dbReference>
<dbReference type="PROSITE" id="PS01079">
    <property type="entry name" value="MOCF_BIOSYNTHESIS_2"/>
    <property type="match status" value="1"/>
</dbReference>
<keyword evidence="23" id="KW-0449">Lipoprotein</keyword>
<dbReference type="GO" id="GO:0005524">
    <property type="term" value="F:ATP binding"/>
    <property type="evidence" value="ECO:0007669"/>
    <property type="project" value="UniProtKB-UniRule"/>
</dbReference>
<accession>A0A452FWC5</accession>
<dbReference type="GO" id="GO:0098970">
    <property type="term" value="P:postsynaptic neurotransmitter receptor diffusion trapping"/>
    <property type="evidence" value="ECO:0007669"/>
    <property type="project" value="TreeGrafter"/>
</dbReference>
<comment type="function">
    <text evidence="30">Catalyzes two steps in the biosynthesis of the molybdenum cofactor. In the first step, molybdopterin is adenylated. Subsequently, molybdate is inserted into adenylated molybdopterin and AMP is released.</text>
</comment>
<dbReference type="PROSITE" id="PS01078">
    <property type="entry name" value="MOCF_BIOSYNTHESIS_1"/>
    <property type="match status" value="1"/>
</dbReference>
<dbReference type="GO" id="GO:0006777">
    <property type="term" value="P:Mo-molybdopterin cofactor biosynthetic process"/>
    <property type="evidence" value="ECO:0007669"/>
    <property type="project" value="UniProtKB-UniRule"/>
</dbReference>
<evidence type="ECO:0000313" key="34">
    <source>
        <dbReference type="Proteomes" id="UP000291000"/>
    </source>
</evidence>
<dbReference type="Gene3D" id="3.90.105.10">
    <property type="entry name" value="Molybdopterin biosynthesis moea protein, domain 2"/>
    <property type="match status" value="1"/>
</dbReference>
<keyword evidence="16" id="KW-0770">Synapse</keyword>
<reference evidence="33" key="2">
    <citation type="submission" date="2025-08" db="UniProtKB">
        <authorList>
            <consortium name="Ensembl"/>
        </authorList>
    </citation>
    <scope>IDENTIFICATION</scope>
</reference>
<evidence type="ECO:0000256" key="7">
    <source>
        <dbReference type="ARBA" id="ARBA00008339"/>
    </source>
</evidence>
<evidence type="ECO:0000256" key="12">
    <source>
        <dbReference type="ARBA" id="ARBA00022723"/>
    </source>
</evidence>
<protein>
    <recommendedName>
        <fullName evidence="30">Gephyrin</fullName>
    </recommendedName>
    <domain>
        <recommendedName>
            <fullName evidence="30">Molybdopterin molybdenumtransferase</fullName>
            <shortName evidence="30">MPT Mo-transferase</shortName>
            <ecNumber evidence="30">2.10.1.1</ecNumber>
        </recommendedName>
        <alternativeName>
            <fullName evidence="30">Domain E</fullName>
        </alternativeName>
    </domain>
    <domain>
        <recommendedName>
            <fullName evidence="30">Molybdopterin adenylyltransferase</fullName>
            <shortName evidence="30">MPT adenylyltransferase</shortName>
            <ecNumber evidence="30">2.7.7.75</ecNumber>
        </recommendedName>
        <alternativeName>
            <fullName evidence="30">Domain G</fullName>
        </alternativeName>
    </domain>
</protein>
<keyword evidence="9" id="KW-0963">Cytoplasm</keyword>
<dbReference type="Gene3D" id="2.40.340.10">
    <property type="entry name" value="MoeA, C-terminal, domain IV"/>
    <property type="match status" value="1"/>
</dbReference>
<evidence type="ECO:0000256" key="29">
    <source>
        <dbReference type="ARBA" id="ARBA00060421"/>
    </source>
</evidence>
<dbReference type="PANTHER" id="PTHR10192">
    <property type="entry name" value="MOLYBDOPTERIN BIOSYNTHESIS PROTEIN"/>
    <property type="match status" value="1"/>
</dbReference>